<evidence type="ECO:0000313" key="2">
    <source>
        <dbReference type="EMBL" id="KAJ7211611.1"/>
    </source>
</evidence>
<reference evidence="2" key="1">
    <citation type="submission" date="2023-03" db="EMBL/GenBank/DDBJ databases">
        <title>Massive genome expansion in bonnet fungi (Mycena s.s.) driven by repeated elements and novel gene families across ecological guilds.</title>
        <authorList>
            <consortium name="Lawrence Berkeley National Laboratory"/>
            <person name="Harder C.B."/>
            <person name="Miyauchi S."/>
            <person name="Viragh M."/>
            <person name="Kuo A."/>
            <person name="Thoen E."/>
            <person name="Andreopoulos B."/>
            <person name="Lu D."/>
            <person name="Skrede I."/>
            <person name="Drula E."/>
            <person name="Henrissat B."/>
            <person name="Morin E."/>
            <person name="Kohler A."/>
            <person name="Barry K."/>
            <person name="LaButti K."/>
            <person name="Morin E."/>
            <person name="Salamov A."/>
            <person name="Lipzen A."/>
            <person name="Mereny Z."/>
            <person name="Hegedus B."/>
            <person name="Baldrian P."/>
            <person name="Stursova M."/>
            <person name="Weitz H."/>
            <person name="Taylor A."/>
            <person name="Grigoriev I.V."/>
            <person name="Nagy L.G."/>
            <person name="Martin F."/>
            <person name="Kauserud H."/>
        </authorList>
    </citation>
    <scope>NUCLEOTIDE SEQUENCE</scope>
    <source>
        <strain evidence="2">9144</strain>
    </source>
</reference>
<protein>
    <submittedName>
        <fullName evidence="2">Uncharacterized protein</fullName>
    </submittedName>
</protein>
<feature type="region of interest" description="Disordered" evidence="1">
    <location>
        <begin position="159"/>
        <end position="178"/>
    </location>
</feature>
<dbReference type="EMBL" id="JARJCW010000025">
    <property type="protein sequence ID" value="KAJ7211611.1"/>
    <property type="molecule type" value="Genomic_DNA"/>
</dbReference>
<dbReference type="Proteomes" id="UP001219525">
    <property type="component" value="Unassembled WGS sequence"/>
</dbReference>
<sequence>MSTAPASDHPAPAPCVSESGTVLQKTARRFQLLPNPIEATDALWRAYANNRLTASSIRKRDKKAEAEGYESPESDDWFVRDDSIHVLRSIREEEMLLPDGVLQKSVAVLNCEAAFEEADDPRTVSTLSRIYSPSRPVYTDVHLACAATTSNGTSVCDTKSVIAPRDSGQQRKNPWSST</sequence>
<evidence type="ECO:0000256" key="1">
    <source>
        <dbReference type="SAM" id="MobiDB-lite"/>
    </source>
</evidence>
<accession>A0AAD6VHH6</accession>
<gene>
    <name evidence="2" type="ORF">GGX14DRAFT_623156</name>
</gene>
<name>A0AAD6VHH6_9AGAR</name>
<organism evidence="2 3">
    <name type="scientific">Mycena pura</name>
    <dbReference type="NCBI Taxonomy" id="153505"/>
    <lineage>
        <taxon>Eukaryota</taxon>
        <taxon>Fungi</taxon>
        <taxon>Dikarya</taxon>
        <taxon>Basidiomycota</taxon>
        <taxon>Agaricomycotina</taxon>
        <taxon>Agaricomycetes</taxon>
        <taxon>Agaricomycetidae</taxon>
        <taxon>Agaricales</taxon>
        <taxon>Marasmiineae</taxon>
        <taxon>Mycenaceae</taxon>
        <taxon>Mycena</taxon>
    </lineage>
</organism>
<keyword evidence="3" id="KW-1185">Reference proteome</keyword>
<evidence type="ECO:0000313" key="3">
    <source>
        <dbReference type="Proteomes" id="UP001219525"/>
    </source>
</evidence>
<comment type="caution">
    <text evidence="2">The sequence shown here is derived from an EMBL/GenBank/DDBJ whole genome shotgun (WGS) entry which is preliminary data.</text>
</comment>
<proteinExistence type="predicted"/>
<dbReference type="AlphaFoldDB" id="A0AAD6VHH6"/>